<feature type="compositionally biased region" description="Basic and acidic residues" evidence="2">
    <location>
        <begin position="1034"/>
        <end position="1047"/>
    </location>
</feature>
<feature type="compositionally biased region" description="Basic and acidic residues" evidence="2">
    <location>
        <begin position="497"/>
        <end position="511"/>
    </location>
</feature>
<feature type="compositionally biased region" description="Polar residues" evidence="2">
    <location>
        <begin position="690"/>
        <end position="699"/>
    </location>
</feature>
<feature type="compositionally biased region" description="Low complexity" evidence="2">
    <location>
        <begin position="344"/>
        <end position="356"/>
    </location>
</feature>
<feature type="compositionally biased region" description="Polar residues" evidence="2">
    <location>
        <begin position="128"/>
        <end position="137"/>
    </location>
</feature>
<protein>
    <submittedName>
        <fullName evidence="3">Uncharacterized protein</fullName>
    </submittedName>
</protein>
<feature type="compositionally biased region" description="Acidic residues" evidence="2">
    <location>
        <begin position="1161"/>
        <end position="1178"/>
    </location>
</feature>
<feature type="region of interest" description="Disordered" evidence="2">
    <location>
        <begin position="769"/>
        <end position="889"/>
    </location>
</feature>
<reference evidence="3" key="2">
    <citation type="journal article" date="2022" name="Microbiol. Resour. Announc.">
        <title>Whole-Genome Sequence of Entomortierella parvispora E1425, a Mucoromycotan Fungus Associated with Burkholderiaceae-Related Endosymbiotic Bacteria.</title>
        <authorList>
            <person name="Herlambang A."/>
            <person name="Guo Y."/>
            <person name="Takashima Y."/>
            <person name="Narisawa K."/>
            <person name="Ohta H."/>
            <person name="Nishizawa T."/>
        </authorList>
    </citation>
    <scope>NUCLEOTIDE SEQUENCE</scope>
    <source>
        <strain evidence="3">E1425</strain>
    </source>
</reference>
<sequence>MFAPSSGINRRPGTVPGLGLAHPQEQGQGPHQHQLHLLHASSSSSAATHVSRPKRKISSKPIPSFTEKTSSRTTHLPSQEPPAYVRNRNYATDKASNGGGVGGGVQSNNLMMNHSRQRVPSAMSTLSAFGSHNTRSSRNQDRTQQDSSLPFRGQPSSHQESNKEYQPNYLYSQDRRIHEQGSSREDNLRQQQQLPRSDPLTIRDILDRKELRDQISEMRRSINSNPDDPRRGLSPGQEFDPRLSPEVMAQHERLRKASEANRAGSAFWNPSQRVGPSSYNTRRPAQEDSVVTDLSMDHSLLEKQFREKLDAAIQISGPTNQEQKARSQQKKQYTPVTASSFGPTSHTTTTTTTSTTAKPIKNAGLRQDILHRSPPSERRARDLYHSSYSPSEFSQTEDLDNDLSQGDASKDGRDMNNTTDTRDSGTPTPTGVSVSMTTPRPTPSAIVTLAPSHSRPILPSSSLVPKNTELSKPATSRQENNPEQEQSLAADDSGEISFEREVARARAKRELGQSAGQSLNQEQRQDSGAGRGGTATPNVRKLDHGRGLALEDLASPTHFGFEAEEAGMEQKRGRGVNDGAIRNHLPSLAVATDLARMNIAKEAEDRFIDLAGSLGEGQAVASLLGTLKGIIRGLKREKRDYQSTIKNLQKDLKQSKRELERTRKAKEKLAKSRSTHAAASQNEGLRKSQKSTPHSKNAKTMDQQNAILLEQQETEARAAVIGKEKDLVESYVAKLQKQINALEQQREEIRKRNMLEAEEGADLLLLLESDSEDEDEDEDEDESSSSESESESEPAQDKDDQEEDLGATVRYVGRSGGGSGVNRPRGVITTEKASSLAKKTSRDNYTDRTLHRHSVRTSEDASEKIKSGKKSSASRSLRSKSGQVEEVHVHHHVHYEDEEILELLGIHSKSNSPTGQTALGSRKPSLGMRLDRVGEALEEHDRLEYSAEVHRVHLGTGFRSSRRGSYTEGSDGVHTARSSASSSREKHAPVVMDGPHVRRDYKSRSPLARTLPEEYPQRQALTTARSLLSSVRGQETRLDDNAEESRGDQSLALSNGPQKKIAINLPRILSLLKNHDPRRCTVCCDGGANGQKCTRHRYHEHKVVTVAAPTNTSPMSSLPSSQTDRRRQALHIGQLTREKPTATSGPIKIRRSTITDLQTESSDEDLLEADSLESDDSAADVGPARPAITRDASATASAAAPTSTSEGYMLRPSSNGIKTTKKTDNDLLLLPQEKFQMEVSQIAAEVQFFRDYLKRSTLSANPSADGSTSSTSKAAAASAI</sequence>
<name>A0A9P3M0E5_9FUNG</name>
<feature type="compositionally biased region" description="Polar residues" evidence="2">
    <location>
        <begin position="268"/>
        <end position="283"/>
    </location>
</feature>
<feature type="compositionally biased region" description="Acidic residues" evidence="2">
    <location>
        <begin position="769"/>
        <end position="805"/>
    </location>
</feature>
<feature type="compositionally biased region" description="Polar residues" evidence="2">
    <location>
        <begin position="1019"/>
        <end position="1033"/>
    </location>
</feature>
<feature type="region of interest" description="Disordered" evidence="2">
    <location>
        <begin position="218"/>
        <end position="293"/>
    </location>
</feature>
<feature type="compositionally biased region" description="Low complexity" evidence="2">
    <location>
        <begin position="21"/>
        <end position="47"/>
    </location>
</feature>
<feature type="region of interest" description="Disordered" evidence="2">
    <location>
        <begin position="1"/>
        <end position="84"/>
    </location>
</feature>
<dbReference type="Proteomes" id="UP000827284">
    <property type="component" value="Unassembled WGS sequence"/>
</dbReference>
<feature type="compositionally biased region" description="Basic and acidic residues" evidence="2">
    <location>
        <begin position="856"/>
        <end position="866"/>
    </location>
</feature>
<reference evidence="3" key="1">
    <citation type="submission" date="2021-11" db="EMBL/GenBank/DDBJ databases">
        <authorList>
            <person name="Herlambang A."/>
            <person name="Guo Y."/>
            <person name="Takashima Y."/>
            <person name="Nishizawa T."/>
        </authorList>
    </citation>
    <scope>NUCLEOTIDE SEQUENCE</scope>
    <source>
        <strain evidence="3">E1425</strain>
    </source>
</reference>
<keyword evidence="1" id="KW-0175">Coiled coil</keyword>
<feature type="region of interest" description="Disordered" evidence="2">
    <location>
        <begin position="90"/>
        <end position="109"/>
    </location>
</feature>
<gene>
    <name evidence="3" type="ORF">EMPS_09573</name>
</gene>
<feature type="compositionally biased region" description="Polar residues" evidence="2">
    <location>
        <begin position="415"/>
        <end position="439"/>
    </location>
</feature>
<dbReference type="AlphaFoldDB" id="A0A9P3M0E5"/>
<evidence type="ECO:0000256" key="2">
    <source>
        <dbReference type="SAM" id="MobiDB-lite"/>
    </source>
</evidence>
<dbReference type="OrthoDB" id="2448774at2759"/>
<accession>A0A9P3M0E5</accession>
<feature type="compositionally biased region" description="Low complexity" evidence="2">
    <location>
        <begin position="1192"/>
        <end position="1205"/>
    </location>
</feature>
<feature type="compositionally biased region" description="Polar residues" evidence="2">
    <location>
        <begin position="459"/>
        <end position="487"/>
    </location>
</feature>
<feature type="region of interest" description="Disordered" evidence="2">
    <location>
        <begin position="316"/>
        <end position="542"/>
    </location>
</feature>
<feature type="compositionally biased region" description="Polar residues" evidence="2">
    <location>
        <begin position="1108"/>
        <end position="1122"/>
    </location>
</feature>
<feature type="compositionally biased region" description="Low complexity" evidence="2">
    <location>
        <begin position="870"/>
        <end position="882"/>
    </location>
</feature>
<feature type="compositionally biased region" description="Basic and acidic residues" evidence="2">
    <location>
        <begin position="840"/>
        <end position="849"/>
    </location>
</feature>
<evidence type="ECO:0000256" key="1">
    <source>
        <dbReference type="SAM" id="Coils"/>
    </source>
</evidence>
<feature type="region of interest" description="Disordered" evidence="2">
    <location>
        <begin position="128"/>
        <end position="205"/>
    </location>
</feature>
<feature type="compositionally biased region" description="Basic and acidic residues" evidence="2">
    <location>
        <begin position="648"/>
        <end position="670"/>
    </location>
</feature>
<feature type="compositionally biased region" description="Polar residues" evidence="2">
    <location>
        <begin position="330"/>
        <end position="343"/>
    </location>
</feature>
<feature type="region of interest" description="Disordered" evidence="2">
    <location>
        <begin position="648"/>
        <end position="699"/>
    </location>
</feature>
<feature type="compositionally biased region" description="Polar residues" evidence="2">
    <location>
        <begin position="66"/>
        <end position="77"/>
    </location>
</feature>
<feature type="region of interest" description="Disordered" evidence="2">
    <location>
        <begin position="1259"/>
        <end position="1280"/>
    </location>
</feature>
<feature type="compositionally biased region" description="Basic and acidic residues" evidence="2">
    <location>
        <begin position="368"/>
        <end position="384"/>
    </location>
</feature>
<evidence type="ECO:0000313" key="3">
    <source>
        <dbReference type="EMBL" id="GJJ77214.1"/>
    </source>
</evidence>
<feature type="compositionally biased region" description="Low complexity" evidence="2">
    <location>
        <begin position="1263"/>
        <end position="1280"/>
    </location>
</feature>
<feature type="coiled-coil region" evidence="1">
    <location>
        <begin position="725"/>
        <end position="759"/>
    </location>
</feature>
<organism evidence="3 4">
    <name type="scientific">Entomortierella parvispora</name>
    <dbReference type="NCBI Taxonomy" id="205924"/>
    <lineage>
        <taxon>Eukaryota</taxon>
        <taxon>Fungi</taxon>
        <taxon>Fungi incertae sedis</taxon>
        <taxon>Mucoromycota</taxon>
        <taxon>Mortierellomycotina</taxon>
        <taxon>Mortierellomycetes</taxon>
        <taxon>Mortierellales</taxon>
        <taxon>Mortierellaceae</taxon>
        <taxon>Entomortierella</taxon>
    </lineage>
</organism>
<feature type="region of interest" description="Disordered" evidence="2">
    <location>
        <begin position="1105"/>
        <end position="1219"/>
    </location>
</feature>
<dbReference type="EMBL" id="BQFW01000013">
    <property type="protein sequence ID" value="GJJ77214.1"/>
    <property type="molecule type" value="Genomic_DNA"/>
</dbReference>
<feature type="region of interest" description="Disordered" evidence="2">
    <location>
        <begin position="959"/>
        <end position="1055"/>
    </location>
</feature>
<keyword evidence="4" id="KW-1185">Reference proteome</keyword>
<comment type="caution">
    <text evidence="3">The sequence shown here is derived from an EMBL/GenBank/DDBJ whole genome shotgun (WGS) entry which is preliminary data.</text>
</comment>
<feature type="compositionally biased region" description="Basic and acidic residues" evidence="2">
    <location>
        <begin position="173"/>
        <end position="188"/>
    </location>
</feature>
<proteinExistence type="predicted"/>
<evidence type="ECO:0000313" key="4">
    <source>
        <dbReference type="Proteomes" id="UP000827284"/>
    </source>
</evidence>
<feature type="compositionally biased region" description="Basic and acidic residues" evidence="2">
    <location>
        <begin position="239"/>
        <end position="259"/>
    </location>
</feature>